<name>A0A8S2V477_9BILA</name>
<protein>
    <submittedName>
        <fullName evidence="2">Uncharacterized protein</fullName>
    </submittedName>
</protein>
<evidence type="ECO:0000313" key="1">
    <source>
        <dbReference type="EMBL" id="CAF1571163.1"/>
    </source>
</evidence>
<reference evidence="2" key="1">
    <citation type="submission" date="2021-02" db="EMBL/GenBank/DDBJ databases">
        <authorList>
            <person name="Nowell W R."/>
        </authorList>
    </citation>
    <scope>NUCLEOTIDE SEQUENCE</scope>
</reference>
<evidence type="ECO:0000313" key="3">
    <source>
        <dbReference type="Proteomes" id="UP000682733"/>
    </source>
</evidence>
<dbReference type="AlphaFoldDB" id="A0A8S2V477"/>
<gene>
    <name evidence="1" type="ORF">OVA965_LOCUS40369</name>
    <name evidence="2" type="ORF">TMI583_LOCUS41797</name>
</gene>
<evidence type="ECO:0000313" key="2">
    <source>
        <dbReference type="EMBL" id="CAF4365880.1"/>
    </source>
</evidence>
<comment type="caution">
    <text evidence="2">The sequence shown here is derived from an EMBL/GenBank/DDBJ whole genome shotgun (WGS) entry which is preliminary data.</text>
</comment>
<dbReference type="Proteomes" id="UP000682733">
    <property type="component" value="Unassembled WGS sequence"/>
</dbReference>
<sequence length="52" mass="6008">SDICTLASSKLKSLVNEFRQRTEVEIRGKCRLGGMMYDLWESLLIETELESQ</sequence>
<dbReference type="EMBL" id="CAJNOK010043819">
    <property type="protein sequence ID" value="CAF1571163.1"/>
    <property type="molecule type" value="Genomic_DNA"/>
</dbReference>
<accession>A0A8S2V477</accession>
<dbReference type="EMBL" id="CAJOBA010066615">
    <property type="protein sequence ID" value="CAF4365880.1"/>
    <property type="molecule type" value="Genomic_DNA"/>
</dbReference>
<organism evidence="2 3">
    <name type="scientific">Didymodactylos carnosus</name>
    <dbReference type="NCBI Taxonomy" id="1234261"/>
    <lineage>
        <taxon>Eukaryota</taxon>
        <taxon>Metazoa</taxon>
        <taxon>Spiralia</taxon>
        <taxon>Gnathifera</taxon>
        <taxon>Rotifera</taxon>
        <taxon>Eurotatoria</taxon>
        <taxon>Bdelloidea</taxon>
        <taxon>Philodinida</taxon>
        <taxon>Philodinidae</taxon>
        <taxon>Didymodactylos</taxon>
    </lineage>
</organism>
<proteinExistence type="predicted"/>
<dbReference type="Proteomes" id="UP000677228">
    <property type="component" value="Unassembled WGS sequence"/>
</dbReference>
<feature type="non-terminal residue" evidence="2">
    <location>
        <position position="52"/>
    </location>
</feature>
<feature type="non-terminal residue" evidence="2">
    <location>
        <position position="1"/>
    </location>
</feature>